<proteinExistence type="predicted"/>
<gene>
    <name evidence="1" type="ORF">QLQ22_20985</name>
</gene>
<evidence type="ECO:0000313" key="2">
    <source>
        <dbReference type="Proteomes" id="UP001226091"/>
    </source>
</evidence>
<dbReference type="Proteomes" id="UP001226091">
    <property type="component" value="Chromosome"/>
</dbReference>
<sequence length="104" mass="11972">MTDHIYYDFWYLKSEEIKLDGSDTGAVAYEIGINVFADEEFDHLLDDVRISGLNKEEMLSFDVPNAVRLFSKLEEEGLHSVVRDIKTAGFYFVMGEKVSVIQDR</sequence>
<keyword evidence="2" id="KW-1185">Reference proteome</keyword>
<evidence type="ECO:0000313" key="1">
    <source>
        <dbReference type="EMBL" id="WHZ57110.1"/>
    </source>
</evidence>
<organism evidence="1 2">
    <name type="scientific">Metabacillus hrfriensis</name>
    <dbReference type="NCBI Taxonomy" id="3048891"/>
    <lineage>
        <taxon>Bacteria</taxon>
        <taxon>Bacillati</taxon>
        <taxon>Bacillota</taxon>
        <taxon>Bacilli</taxon>
        <taxon>Bacillales</taxon>
        <taxon>Bacillaceae</taxon>
        <taxon>Metabacillus</taxon>
    </lineage>
</organism>
<reference evidence="2" key="1">
    <citation type="journal article" date="2025" name="Aquaculture">
        <title>Assessment of the bioflocculant production and safety properties of Metabacillus hrfriensis sp. nov. based on phenotypic and whole-genome sequencing analysis.</title>
        <authorList>
            <person name="Zhang R."/>
            <person name="Zhao Z."/>
            <person name="Luo L."/>
            <person name="Wang S."/>
            <person name="Guo K."/>
            <person name="Xu W."/>
        </authorList>
    </citation>
    <scope>NUCLEOTIDE SEQUENCE [LARGE SCALE GENOMIC DNA]</scope>
    <source>
        <strain evidence="2">CT-WN-B3</strain>
    </source>
</reference>
<dbReference type="EMBL" id="CP126116">
    <property type="protein sequence ID" value="WHZ57110.1"/>
    <property type="molecule type" value="Genomic_DNA"/>
</dbReference>
<accession>A0ACD4R9E4</accession>
<name>A0ACD4R9E4_9BACI</name>
<protein>
    <submittedName>
        <fullName evidence="1">Uncharacterized protein</fullName>
    </submittedName>
</protein>